<feature type="region of interest" description="Disordered" evidence="1">
    <location>
        <begin position="1"/>
        <end position="30"/>
    </location>
</feature>
<evidence type="ECO:0000313" key="2">
    <source>
        <dbReference type="EMBL" id="KAJ1199116.1"/>
    </source>
</evidence>
<dbReference type="AlphaFoldDB" id="A0AAV7VE05"/>
<sequence length="116" mass="12368">MVLPGHQFLEAETGSALRNPVPHQWGDRSRAAAGCGRQRIGVSEGAAAAIFPEAWRGPGLLGTRPPEPRCQESRTPPRLRQEGGPVWHGQEVLSEQLPPPGDEEQPGAPSSGRSAH</sequence>
<reference evidence="2" key="1">
    <citation type="journal article" date="2022" name="bioRxiv">
        <title>Sequencing and chromosome-scale assembly of the giantPleurodeles waltlgenome.</title>
        <authorList>
            <person name="Brown T."/>
            <person name="Elewa A."/>
            <person name="Iarovenko S."/>
            <person name="Subramanian E."/>
            <person name="Araus A.J."/>
            <person name="Petzold A."/>
            <person name="Susuki M."/>
            <person name="Suzuki K.-i.T."/>
            <person name="Hayashi T."/>
            <person name="Toyoda A."/>
            <person name="Oliveira C."/>
            <person name="Osipova E."/>
            <person name="Leigh N.D."/>
            <person name="Simon A."/>
            <person name="Yun M.H."/>
        </authorList>
    </citation>
    <scope>NUCLEOTIDE SEQUENCE</scope>
    <source>
        <strain evidence="2">20211129_DDA</strain>
        <tissue evidence="2">Liver</tissue>
    </source>
</reference>
<organism evidence="2 3">
    <name type="scientific">Pleurodeles waltl</name>
    <name type="common">Iberian ribbed newt</name>
    <dbReference type="NCBI Taxonomy" id="8319"/>
    <lineage>
        <taxon>Eukaryota</taxon>
        <taxon>Metazoa</taxon>
        <taxon>Chordata</taxon>
        <taxon>Craniata</taxon>
        <taxon>Vertebrata</taxon>
        <taxon>Euteleostomi</taxon>
        <taxon>Amphibia</taxon>
        <taxon>Batrachia</taxon>
        <taxon>Caudata</taxon>
        <taxon>Salamandroidea</taxon>
        <taxon>Salamandridae</taxon>
        <taxon>Pleurodelinae</taxon>
        <taxon>Pleurodeles</taxon>
    </lineage>
</organism>
<gene>
    <name evidence="2" type="ORF">NDU88_002954</name>
</gene>
<comment type="caution">
    <text evidence="2">The sequence shown here is derived from an EMBL/GenBank/DDBJ whole genome shotgun (WGS) entry which is preliminary data.</text>
</comment>
<keyword evidence="3" id="KW-1185">Reference proteome</keyword>
<evidence type="ECO:0000313" key="3">
    <source>
        <dbReference type="Proteomes" id="UP001066276"/>
    </source>
</evidence>
<proteinExistence type="predicted"/>
<evidence type="ECO:0000256" key="1">
    <source>
        <dbReference type="SAM" id="MobiDB-lite"/>
    </source>
</evidence>
<dbReference type="EMBL" id="JANPWB010000003">
    <property type="protein sequence ID" value="KAJ1199116.1"/>
    <property type="molecule type" value="Genomic_DNA"/>
</dbReference>
<feature type="region of interest" description="Disordered" evidence="1">
    <location>
        <begin position="56"/>
        <end position="116"/>
    </location>
</feature>
<dbReference type="Proteomes" id="UP001066276">
    <property type="component" value="Chromosome 2_1"/>
</dbReference>
<protein>
    <submittedName>
        <fullName evidence="2">Uncharacterized protein</fullName>
    </submittedName>
</protein>
<name>A0AAV7VE05_PLEWA</name>
<accession>A0AAV7VE05</accession>